<feature type="chain" id="PRO_5012229401" description="PsiF repeat-containing protein" evidence="1">
    <location>
        <begin position="24"/>
        <end position="86"/>
    </location>
</feature>
<feature type="signal peptide" evidence="1">
    <location>
        <begin position="1"/>
        <end position="23"/>
    </location>
</feature>
<organism evidence="2 3">
    <name type="scientific">Bradyrhizobium lablabi</name>
    <dbReference type="NCBI Taxonomy" id="722472"/>
    <lineage>
        <taxon>Bacteria</taxon>
        <taxon>Pseudomonadati</taxon>
        <taxon>Pseudomonadota</taxon>
        <taxon>Alphaproteobacteria</taxon>
        <taxon>Hyphomicrobiales</taxon>
        <taxon>Nitrobacteraceae</taxon>
        <taxon>Bradyrhizobium</taxon>
    </lineage>
</organism>
<keyword evidence="1" id="KW-0732">Signal</keyword>
<protein>
    <recommendedName>
        <fullName evidence="4">PsiF repeat-containing protein</fullName>
    </recommendedName>
</protein>
<name>A0A1M6PPG5_9BRAD</name>
<reference evidence="2 3" key="1">
    <citation type="submission" date="2016-11" db="EMBL/GenBank/DDBJ databases">
        <authorList>
            <person name="Jaros S."/>
            <person name="Januszkiewicz K."/>
            <person name="Wedrychowicz H."/>
        </authorList>
    </citation>
    <scope>NUCLEOTIDE SEQUENCE [LARGE SCALE GENOMIC DNA]</scope>
    <source>
        <strain evidence="2 3">GAS499</strain>
    </source>
</reference>
<dbReference type="OrthoDB" id="8243546at2"/>
<proteinExistence type="predicted"/>
<gene>
    <name evidence="2" type="ORF">SAMN05444159_2405</name>
</gene>
<dbReference type="Proteomes" id="UP000189935">
    <property type="component" value="Chromosome I"/>
</dbReference>
<sequence length="86" mass="9462">MLRTSVCLAAMLLVACSLHTASAQSTTAPAEAKPSKMKLTIEKLKDMKAKWSANKPKLKACRKEVKSKGLAGDDRWFYIEDCMGKT</sequence>
<dbReference type="AlphaFoldDB" id="A0A1M6PPG5"/>
<evidence type="ECO:0000256" key="1">
    <source>
        <dbReference type="SAM" id="SignalP"/>
    </source>
</evidence>
<evidence type="ECO:0000313" key="3">
    <source>
        <dbReference type="Proteomes" id="UP000189935"/>
    </source>
</evidence>
<accession>A0A1M6PPG5</accession>
<evidence type="ECO:0000313" key="2">
    <source>
        <dbReference type="EMBL" id="SHK09820.1"/>
    </source>
</evidence>
<dbReference type="EMBL" id="LT670844">
    <property type="protein sequence ID" value="SHK09820.1"/>
    <property type="molecule type" value="Genomic_DNA"/>
</dbReference>
<dbReference type="RefSeq" id="WP_079538328.1">
    <property type="nucleotide sequence ID" value="NZ_LT670844.1"/>
</dbReference>
<dbReference type="PROSITE" id="PS51257">
    <property type="entry name" value="PROKAR_LIPOPROTEIN"/>
    <property type="match status" value="1"/>
</dbReference>
<evidence type="ECO:0008006" key="4">
    <source>
        <dbReference type="Google" id="ProtNLM"/>
    </source>
</evidence>